<dbReference type="RefSeq" id="XP_023938743.2">
    <property type="nucleotide sequence ID" value="XM_024082975.2"/>
</dbReference>
<sequence length="325" mass="35597">MDITKYILVLVVLFVDSDAGGHEESHHDHVKLHVPEFIQHDHHTKVITIHHHHHKPKKEHHHHHHHHHQKPHIPYAPPKYHYNHKHSKSSSHSVSKGHTSVGPKSHGKHHGHHGKHGSAGHGHHSPSPSFESNYGAFLPSVPKIPSPQIHGVVHTVQQVKVFDSLPGGIKTGDSGYQVTEQEEEGEDDVFTSVNSLSQSYPGAYGYEGNAAEQNHYSDAAHFSTNQSPNTDPFAAAQPQPTYSNIEDFATQNQATQSSSNMQPSYSEITDYNTPENSLIGLGNGGSDHSLLSYADAAQDVTPVSFSREAGTQHAINSGGVETIAY</sequence>
<organism evidence="3 4">
    <name type="scientific">Bicyclus anynana</name>
    <name type="common">Squinting bush brown butterfly</name>
    <dbReference type="NCBI Taxonomy" id="110368"/>
    <lineage>
        <taxon>Eukaryota</taxon>
        <taxon>Metazoa</taxon>
        <taxon>Ecdysozoa</taxon>
        <taxon>Arthropoda</taxon>
        <taxon>Hexapoda</taxon>
        <taxon>Insecta</taxon>
        <taxon>Pterygota</taxon>
        <taxon>Neoptera</taxon>
        <taxon>Endopterygota</taxon>
        <taxon>Lepidoptera</taxon>
        <taxon>Glossata</taxon>
        <taxon>Ditrysia</taxon>
        <taxon>Papilionoidea</taxon>
        <taxon>Nymphalidae</taxon>
        <taxon>Satyrinae</taxon>
        <taxon>Satyrini</taxon>
        <taxon>Mycalesina</taxon>
        <taxon>Bicyclus</taxon>
    </lineage>
</organism>
<feature type="signal peptide" evidence="2">
    <location>
        <begin position="1"/>
        <end position="19"/>
    </location>
</feature>
<dbReference type="AlphaFoldDB" id="A0A6J1N121"/>
<reference evidence="4" key="1">
    <citation type="submission" date="2025-08" db="UniProtKB">
        <authorList>
            <consortium name="RefSeq"/>
        </authorList>
    </citation>
    <scope>IDENTIFICATION</scope>
</reference>
<gene>
    <name evidence="4" type="primary">LOC112046350</name>
</gene>
<feature type="chain" id="PRO_5046649192" evidence="2">
    <location>
        <begin position="20"/>
        <end position="325"/>
    </location>
</feature>
<feature type="compositionally biased region" description="Low complexity" evidence="1">
    <location>
        <begin position="90"/>
        <end position="104"/>
    </location>
</feature>
<feature type="compositionally biased region" description="Basic residues" evidence="1">
    <location>
        <begin position="50"/>
        <end position="71"/>
    </location>
</feature>
<protein>
    <submittedName>
        <fullName evidence="4">Polycomb group protein Pc-like</fullName>
    </submittedName>
</protein>
<proteinExistence type="predicted"/>
<accession>A0A6J1N121</accession>
<evidence type="ECO:0000313" key="3">
    <source>
        <dbReference type="Proteomes" id="UP001652582"/>
    </source>
</evidence>
<dbReference type="OrthoDB" id="7460725at2759"/>
<feature type="compositionally biased region" description="Basic residues" evidence="1">
    <location>
        <begin position="105"/>
        <end position="124"/>
    </location>
</feature>
<keyword evidence="3" id="KW-1185">Reference proteome</keyword>
<dbReference type="GeneID" id="112046350"/>
<dbReference type="Proteomes" id="UP001652582">
    <property type="component" value="Chromosome Z"/>
</dbReference>
<evidence type="ECO:0000256" key="1">
    <source>
        <dbReference type="SAM" id="MobiDB-lite"/>
    </source>
</evidence>
<evidence type="ECO:0000313" key="4">
    <source>
        <dbReference type="RefSeq" id="XP_023938743.2"/>
    </source>
</evidence>
<keyword evidence="2" id="KW-0732">Signal</keyword>
<name>A0A6J1N121_BICAN</name>
<feature type="region of interest" description="Disordered" evidence="1">
    <location>
        <begin position="50"/>
        <end position="133"/>
    </location>
</feature>
<dbReference type="KEGG" id="bany:112046350"/>
<evidence type="ECO:0000256" key="2">
    <source>
        <dbReference type="SAM" id="SignalP"/>
    </source>
</evidence>